<name>A0A7C9PIW5_9BURK</name>
<evidence type="ECO:0000256" key="3">
    <source>
        <dbReference type="SAM" id="MobiDB-lite"/>
    </source>
</evidence>
<feature type="domain" description="Multidrug resistance protein MdtA-like barrel-sandwich hybrid" evidence="5">
    <location>
        <begin position="83"/>
        <end position="226"/>
    </location>
</feature>
<dbReference type="Proteomes" id="UP000484255">
    <property type="component" value="Unassembled WGS sequence"/>
</dbReference>
<proteinExistence type="inferred from homology"/>
<sequence length="429" mass="43399">MTVMRPSSLSVLAPQPTRALPRAGLGLAVLSLAVLAACGPSGGGAPGGAGGMQMPPPPVGVLTVQTGSVALTTELPGRLEAVRTAQVRARVTGVVQKRLFTEGAVVKAGQSLYVIDPAPYKAALDSALASQAKAEANLAQAQATLERNRPLAESKAISQADWVSTQAAHKAAEADVAAAKAAVQTARLNVDYAAVQAPIGGRIGRSVVTEGALVSQGEATLLATIQQTDPMVINFTQSAAEVMKLRRAIEAGKLQGSGSTQVRVVLEDGSEYPLPGKLQFADISVDATSGQVTLRAEVPNPKGELLPGLFVKVRLEQVRSDNAILLPQQAVTRGTTGDTVLVVGEDKQVAPRPVQLGGAKGTQWVVLGGLKAGEQVVVDGFQKIRPKAPVSPVPWTPGAAPAAGDAPGAASGAASGAAAPAAPASGASR</sequence>
<dbReference type="GO" id="GO:0022857">
    <property type="term" value="F:transmembrane transporter activity"/>
    <property type="evidence" value="ECO:0007669"/>
    <property type="project" value="InterPro"/>
</dbReference>
<dbReference type="InterPro" id="IPR058624">
    <property type="entry name" value="MdtA-like_HH"/>
</dbReference>
<feature type="region of interest" description="Disordered" evidence="3">
    <location>
        <begin position="388"/>
        <end position="429"/>
    </location>
</feature>
<dbReference type="Gene3D" id="2.40.420.20">
    <property type="match status" value="1"/>
</dbReference>
<dbReference type="Pfam" id="PF25944">
    <property type="entry name" value="Beta-barrel_RND"/>
    <property type="match status" value="1"/>
</dbReference>
<dbReference type="PANTHER" id="PTHR30158:SF3">
    <property type="entry name" value="MULTIDRUG EFFLUX PUMP SUBUNIT ACRA-RELATED"/>
    <property type="match status" value="1"/>
</dbReference>
<feature type="domain" description="Multidrug resistance protein MdtA-like alpha-helical hairpin" evidence="4">
    <location>
        <begin position="124"/>
        <end position="193"/>
    </location>
</feature>
<dbReference type="Pfam" id="PF25967">
    <property type="entry name" value="RND-MFP_C"/>
    <property type="match status" value="1"/>
</dbReference>
<comment type="similarity">
    <text evidence="2">Belongs to the membrane fusion protein (MFP) (TC 8.A.1) family.</text>
</comment>
<evidence type="ECO:0000259" key="4">
    <source>
        <dbReference type="Pfam" id="PF25876"/>
    </source>
</evidence>
<evidence type="ECO:0000259" key="5">
    <source>
        <dbReference type="Pfam" id="PF25917"/>
    </source>
</evidence>
<evidence type="ECO:0000256" key="1">
    <source>
        <dbReference type="ARBA" id="ARBA00004196"/>
    </source>
</evidence>
<dbReference type="SUPFAM" id="SSF111369">
    <property type="entry name" value="HlyD-like secretion proteins"/>
    <property type="match status" value="1"/>
</dbReference>
<evidence type="ECO:0000256" key="2">
    <source>
        <dbReference type="ARBA" id="ARBA00009477"/>
    </source>
</evidence>
<comment type="caution">
    <text evidence="8">The sequence shown here is derived from an EMBL/GenBank/DDBJ whole genome shotgun (WGS) entry which is preliminary data.</text>
</comment>
<dbReference type="Gene3D" id="1.10.287.470">
    <property type="entry name" value="Helix hairpin bin"/>
    <property type="match status" value="1"/>
</dbReference>
<gene>
    <name evidence="8" type="ORF">G3A44_13985</name>
</gene>
<organism evidence="8 9">
    <name type="scientific">Ideonella livida</name>
    <dbReference type="NCBI Taxonomy" id="2707176"/>
    <lineage>
        <taxon>Bacteria</taxon>
        <taxon>Pseudomonadati</taxon>
        <taxon>Pseudomonadota</taxon>
        <taxon>Betaproteobacteria</taxon>
        <taxon>Burkholderiales</taxon>
        <taxon>Sphaerotilaceae</taxon>
        <taxon>Ideonella</taxon>
    </lineage>
</organism>
<dbReference type="Gene3D" id="2.40.30.170">
    <property type="match status" value="1"/>
</dbReference>
<keyword evidence="9" id="KW-1185">Reference proteome</keyword>
<dbReference type="GO" id="GO:0005886">
    <property type="term" value="C:plasma membrane"/>
    <property type="evidence" value="ECO:0007669"/>
    <property type="project" value="UniProtKB-SubCell"/>
</dbReference>
<comment type="subcellular location">
    <subcellularLocation>
        <location evidence="1">Cell envelope</location>
    </subcellularLocation>
</comment>
<dbReference type="Pfam" id="PF25876">
    <property type="entry name" value="HH_MFP_RND"/>
    <property type="match status" value="1"/>
</dbReference>
<evidence type="ECO:0000259" key="7">
    <source>
        <dbReference type="Pfam" id="PF25967"/>
    </source>
</evidence>
<dbReference type="InterPro" id="IPR006143">
    <property type="entry name" value="RND_pump_MFP"/>
</dbReference>
<dbReference type="Pfam" id="PF25917">
    <property type="entry name" value="BSH_RND"/>
    <property type="match status" value="1"/>
</dbReference>
<dbReference type="InterPro" id="IPR058627">
    <property type="entry name" value="MdtA-like_C"/>
</dbReference>
<dbReference type="PANTHER" id="PTHR30158">
    <property type="entry name" value="ACRA/E-RELATED COMPONENT OF DRUG EFFLUX TRANSPORTER"/>
    <property type="match status" value="1"/>
</dbReference>
<dbReference type="GO" id="GO:0046677">
    <property type="term" value="P:response to antibiotic"/>
    <property type="evidence" value="ECO:0007669"/>
    <property type="project" value="TreeGrafter"/>
</dbReference>
<reference evidence="8 9" key="1">
    <citation type="submission" date="2020-02" db="EMBL/GenBank/DDBJ databases">
        <title>Ideonella bacterium strain TBM-1.</title>
        <authorList>
            <person name="Chen W.-M."/>
        </authorList>
    </citation>
    <scope>NUCLEOTIDE SEQUENCE [LARGE SCALE GENOMIC DNA]</scope>
    <source>
        <strain evidence="8 9">TBM-1</strain>
    </source>
</reference>
<feature type="domain" description="Multidrug resistance protein MdtA-like beta-barrel" evidence="6">
    <location>
        <begin position="230"/>
        <end position="316"/>
    </location>
</feature>
<dbReference type="NCBIfam" id="TIGR01730">
    <property type="entry name" value="RND_mfp"/>
    <property type="match status" value="1"/>
</dbReference>
<dbReference type="FunFam" id="2.40.420.20:FF:000001">
    <property type="entry name" value="Efflux RND transporter periplasmic adaptor subunit"/>
    <property type="match status" value="1"/>
</dbReference>
<evidence type="ECO:0000313" key="8">
    <source>
        <dbReference type="EMBL" id="NDY92294.1"/>
    </source>
</evidence>
<evidence type="ECO:0000259" key="6">
    <source>
        <dbReference type="Pfam" id="PF25944"/>
    </source>
</evidence>
<dbReference type="InterPro" id="IPR058626">
    <property type="entry name" value="MdtA-like_b-barrel"/>
</dbReference>
<dbReference type="InterPro" id="IPR058625">
    <property type="entry name" value="MdtA-like_BSH"/>
</dbReference>
<dbReference type="EMBL" id="JAAGOH010000016">
    <property type="protein sequence ID" value="NDY92294.1"/>
    <property type="molecule type" value="Genomic_DNA"/>
</dbReference>
<feature type="domain" description="Multidrug resistance protein MdtA-like C-terminal permuted SH3" evidence="7">
    <location>
        <begin position="322"/>
        <end position="383"/>
    </location>
</feature>
<protein>
    <submittedName>
        <fullName evidence="8">Efflux RND transporter periplasmic adaptor subunit</fullName>
    </submittedName>
</protein>
<dbReference type="AlphaFoldDB" id="A0A7C9PIW5"/>
<dbReference type="Gene3D" id="2.40.50.100">
    <property type="match status" value="1"/>
</dbReference>
<evidence type="ECO:0000313" key="9">
    <source>
        <dbReference type="Proteomes" id="UP000484255"/>
    </source>
</evidence>
<feature type="compositionally biased region" description="Low complexity" evidence="3">
    <location>
        <begin position="397"/>
        <end position="429"/>
    </location>
</feature>
<accession>A0A7C9PIW5</accession>